<evidence type="ECO:0000256" key="3">
    <source>
        <dbReference type="ARBA" id="ARBA00022692"/>
    </source>
</evidence>
<proteinExistence type="inferred from homology"/>
<accession>A0A5E4D016</accession>
<feature type="domain" description="Polycystin" evidence="7">
    <location>
        <begin position="201"/>
        <end position="262"/>
    </location>
</feature>
<dbReference type="GO" id="GO:0005261">
    <property type="term" value="F:monoatomic cation channel activity"/>
    <property type="evidence" value="ECO:0007669"/>
    <property type="project" value="TreeGrafter"/>
</dbReference>
<sequence>MLCRYIMYNQRNEKLNARQSLEGLRSTDDWWDWCLTTLLDGLHLGGPSAAAAAATQGTQDAPCSALAELNQTQGDFWETWGAEMEESSSPPRPFSALLEDSPPTCSPANGGFENQNVTPGGPRVWGLRKEDFVLSLGRTRSVRVRSQHSSEPAGQLLAQTPLDVPICTGAAGSRGRHSTFMACTEDEEQTPPTLWPDLWPEAQAALTALRASRWINHSTRAVSVHFTLYNPPTRLFTSVTMSAEVLPTGDLVPSSLIESFRIFRGDSALWYSLVLPELSVIGVTLTYYTASSHLTTLAGDVTDQFHKGFCQVSVDLSLMALWNQ</sequence>
<keyword evidence="5" id="KW-1133">Transmembrane helix</keyword>
<dbReference type="EMBL" id="CABDUW010002387">
    <property type="protein sequence ID" value="VTJ86629.1"/>
    <property type="molecule type" value="Genomic_DNA"/>
</dbReference>
<evidence type="ECO:0000256" key="2">
    <source>
        <dbReference type="ARBA" id="ARBA00007200"/>
    </source>
</evidence>
<keyword evidence="9" id="KW-1185">Reference proteome</keyword>
<dbReference type="GO" id="GO:0005886">
    <property type="term" value="C:plasma membrane"/>
    <property type="evidence" value="ECO:0007669"/>
    <property type="project" value="TreeGrafter"/>
</dbReference>
<name>A0A5E4D016_MARMO</name>
<feature type="non-terminal residue" evidence="8">
    <location>
        <position position="324"/>
    </location>
</feature>
<keyword evidence="3" id="KW-0812">Transmembrane</keyword>
<keyword evidence="4" id="KW-0677">Repeat</keyword>
<dbReference type="GO" id="GO:0006816">
    <property type="term" value="P:calcium ion transport"/>
    <property type="evidence" value="ECO:0007669"/>
    <property type="project" value="TreeGrafter"/>
</dbReference>
<keyword evidence="6" id="KW-0472">Membrane</keyword>
<comment type="similarity">
    <text evidence="2">Belongs to the polycystin family.</text>
</comment>
<evidence type="ECO:0000313" key="8">
    <source>
        <dbReference type="EMBL" id="VTJ86629.1"/>
    </source>
</evidence>
<dbReference type="PANTHER" id="PTHR46730:SF4">
    <property type="entry name" value="POLYCYSTIC KIDNEY DISEASE PROTEIN 1-LIKE 1"/>
    <property type="match status" value="1"/>
</dbReference>
<evidence type="ECO:0000313" key="9">
    <source>
        <dbReference type="Proteomes" id="UP000335636"/>
    </source>
</evidence>
<comment type="subcellular location">
    <subcellularLocation>
        <location evidence="1">Membrane</location>
        <topology evidence="1">Multi-pass membrane protein</topology>
    </subcellularLocation>
</comment>
<evidence type="ECO:0000259" key="7">
    <source>
        <dbReference type="Pfam" id="PF20519"/>
    </source>
</evidence>
<evidence type="ECO:0000256" key="6">
    <source>
        <dbReference type="ARBA" id="ARBA00023136"/>
    </source>
</evidence>
<protein>
    <recommendedName>
        <fullName evidence="7">Polycystin domain-containing protein</fullName>
    </recommendedName>
</protein>
<reference evidence="8" key="1">
    <citation type="submission" date="2019-04" db="EMBL/GenBank/DDBJ databases">
        <authorList>
            <person name="Alioto T."/>
            <person name="Alioto T."/>
        </authorList>
    </citation>
    <scope>NUCLEOTIDE SEQUENCE [LARGE SCALE GENOMIC DNA]</scope>
</reference>
<evidence type="ECO:0000256" key="1">
    <source>
        <dbReference type="ARBA" id="ARBA00004141"/>
    </source>
</evidence>
<evidence type="ECO:0000256" key="4">
    <source>
        <dbReference type="ARBA" id="ARBA00022737"/>
    </source>
</evidence>
<dbReference type="AlphaFoldDB" id="A0A5E4D016"/>
<comment type="caution">
    <text evidence="8">The sequence shown here is derived from an EMBL/GenBank/DDBJ whole genome shotgun (WGS) entry which is preliminary data.</text>
</comment>
<organism evidence="8 9">
    <name type="scientific">Marmota monax</name>
    <name type="common">Woodchuck</name>
    <dbReference type="NCBI Taxonomy" id="9995"/>
    <lineage>
        <taxon>Eukaryota</taxon>
        <taxon>Metazoa</taxon>
        <taxon>Chordata</taxon>
        <taxon>Craniata</taxon>
        <taxon>Vertebrata</taxon>
        <taxon>Euteleostomi</taxon>
        <taxon>Mammalia</taxon>
        <taxon>Eutheria</taxon>
        <taxon>Euarchontoglires</taxon>
        <taxon>Glires</taxon>
        <taxon>Rodentia</taxon>
        <taxon>Sciuromorpha</taxon>
        <taxon>Sciuridae</taxon>
        <taxon>Xerinae</taxon>
        <taxon>Marmotini</taxon>
        <taxon>Marmota</taxon>
    </lineage>
</organism>
<evidence type="ECO:0000256" key="5">
    <source>
        <dbReference type="ARBA" id="ARBA00022989"/>
    </source>
</evidence>
<dbReference type="PANTHER" id="PTHR46730">
    <property type="entry name" value="POLYCYSTIN-1"/>
    <property type="match status" value="1"/>
</dbReference>
<dbReference type="InterPro" id="IPR046791">
    <property type="entry name" value="Polycystin_dom"/>
</dbReference>
<gene>
    <name evidence="8" type="ORF">MONAX_5E030701</name>
</gene>
<dbReference type="Proteomes" id="UP000335636">
    <property type="component" value="Unassembled WGS sequence"/>
</dbReference>
<dbReference type="Pfam" id="PF20519">
    <property type="entry name" value="Polycystin_dom"/>
    <property type="match status" value="1"/>
</dbReference>